<dbReference type="SUPFAM" id="SSF50475">
    <property type="entry name" value="FMN-binding split barrel"/>
    <property type="match status" value="1"/>
</dbReference>
<reference evidence="2" key="1">
    <citation type="journal article" date="2013" name="Genome Announc.">
        <title>Draft genome sequence of the basidiomycetous yeast-like fungus Pseudozyma hubeiensis SY62, which produces an abundant amount of the biosurfactant mannosylerythritol lipids.</title>
        <authorList>
            <person name="Konishi M."/>
            <person name="Hatada Y."/>
            <person name="Horiuchi J."/>
        </authorList>
    </citation>
    <scope>NUCLEOTIDE SEQUENCE [LARGE SCALE GENOMIC DNA]</scope>
    <source>
        <strain evidence="2">SY62</strain>
    </source>
</reference>
<dbReference type="InterPro" id="IPR007396">
    <property type="entry name" value="TR_PAI2-type"/>
</dbReference>
<keyword evidence="2" id="KW-1185">Reference proteome</keyword>
<dbReference type="OrthoDB" id="2101473at2759"/>
<dbReference type="eggNOG" id="ENOG502RCZR">
    <property type="taxonomic scope" value="Eukaryota"/>
</dbReference>
<evidence type="ECO:0000313" key="2">
    <source>
        <dbReference type="Proteomes" id="UP000014071"/>
    </source>
</evidence>
<proteinExistence type="predicted"/>
<dbReference type="AlphaFoldDB" id="R9P8V7"/>
<dbReference type="HOGENOM" id="CLU_065853_1_0_1"/>
<dbReference type="InterPro" id="IPR012349">
    <property type="entry name" value="Split_barrel_FMN-bd"/>
</dbReference>
<gene>
    <name evidence="1" type="ORF">PHSY_005396</name>
</gene>
<dbReference type="PANTHER" id="PTHR35802">
    <property type="entry name" value="PROTEASE SYNTHASE AND SPORULATION PROTEIN PAI 2"/>
    <property type="match status" value="1"/>
</dbReference>
<evidence type="ECO:0000313" key="1">
    <source>
        <dbReference type="EMBL" id="GAC97808.1"/>
    </source>
</evidence>
<accession>R9P8V7</accession>
<organism evidence="1 2">
    <name type="scientific">Pseudozyma hubeiensis (strain SY62)</name>
    <name type="common">Yeast</name>
    <dbReference type="NCBI Taxonomy" id="1305764"/>
    <lineage>
        <taxon>Eukaryota</taxon>
        <taxon>Fungi</taxon>
        <taxon>Dikarya</taxon>
        <taxon>Basidiomycota</taxon>
        <taxon>Ustilaginomycotina</taxon>
        <taxon>Ustilaginomycetes</taxon>
        <taxon>Ustilaginales</taxon>
        <taxon>Ustilaginaceae</taxon>
        <taxon>Pseudozyma</taxon>
    </lineage>
</organism>
<dbReference type="RefSeq" id="XP_012191395.1">
    <property type="nucleotide sequence ID" value="XM_012336005.1"/>
</dbReference>
<dbReference type="Proteomes" id="UP000014071">
    <property type="component" value="Unassembled WGS sequence"/>
</dbReference>
<dbReference type="Gene3D" id="2.30.110.10">
    <property type="entry name" value="Electron Transport, Fmn-binding Protein, Chain A"/>
    <property type="match status" value="1"/>
</dbReference>
<dbReference type="EMBL" id="DF238812">
    <property type="protein sequence ID" value="GAC97808.1"/>
    <property type="molecule type" value="Genomic_DNA"/>
</dbReference>
<dbReference type="Pfam" id="PF04299">
    <property type="entry name" value="FMN_bind_2"/>
    <property type="match status" value="1"/>
</dbReference>
<dbReference type="GeneID" id="24110674"/>
<sequence length="360" mass="39639">MCIHPPWTPGADEVASPLYDGNFGAHVGFPLQDVSRVGELPYVRYFQSGTPHLFPDGCDSYLSIHRTERHCWRYSVTHIRKRISVPKQWSARPSYSSLLHPHDSLYTTKMYLRPETIVSDFSSVIKFIQAHPLGLLTTCIPLAGQSTLQASHLPFHYLPPSTLPVAASSASASVQSVEGTWSGEEGLGNLQCHLARTNPQAKALLHAGEGEEVLIVFSSPINNAGYISPSWYTTTKPATGKTVPTWNYAEVQVYGTIHQTTPQTLSQIVRTLSDTHEHRIKDITGKHVWKTEDAPEKYIELLERAIVGMEIRVSKVGMKVKMSKEKVEGDRTGVVEGLRGLGGVAEGEVADAVESAGRMK</sequence>
<dbReference type="PANTHER" id="PTHR35802:SF1">
    <property type="entry name" value="PROTEASE SYNTHASE AND SPORULATION PROTEIN PAI 2"/>
    <property type="match status" value="1"/>
</dbReference>
<evidence type="ECO:0008006" key="3">
    <source>
        <dbReference type="Google" id="ProtNLM"/>
    </source>
</evidence>
<protein>
    <recommendedName>
        <fullName evidence="3">Transcriptional regulator</fullName>
    </recommendedName>
</protein>
<name>R9P8V7_PSEHS</name>